<protein>
    <recommendedName>
        <fullName evidence="5">Opaque-phase-specific protein OP4</fullName>
    </recommendedName>
</protein>
<keyword evidence="4" id="KW-1185">Reference proteome</keyword>
<evidence type="ECO:0000256" key="1">
    <source>
        <dbReference type="SAM" id="MobiDB-lite"/>
    </source>
</evidence>
<evidence type="ECO:0000313" key="3">
    <source>
        <dbReference type="EMBL" id="KAA8904055.1"/>
    </source>
</evidence>
<keyword evidence="2" id="KW-0732">Signal</keyword>
<evidence type="ECO:0000256" key="2">
    <source>
        <dbReference type="SAM" id="SignalP"/>
    </source>
</evidence>
<evidence type="ECO:0008006" key="5">
    <source>
        <dbReference type="Google" id="ProtNLM"/>
    </source>
</evidence>
<organism evidence="3 4">
    <name type="scientific">Diutina rugosa</name>
    <name type="common">Yeast</name>
    <name type="synonym">Candida rugosa</name>
    <dbReference type="NCBI Taxonomy" id="5481"/>
    <lineage>
        <taxon>Eukaryota</taxon>
        <taxon>Fungi</taxon>
        <taxon>Dikarya</taxon>
        <taxon>Ascomycota</taxon>
        <taxon>Saccharomycotina</taxon>
        <taxon>Pichiomycetes</taxon>
        <taxon>Debaryomycetaceae</taxon>
        <taxon>Diutina</taxon>
    </lineage>
</organism>
<accession>A0A642URC7</accession>
<dbReference type="EMBL" id="SWFT01000064">
    <property type="protein sequence ID" value="KAA8904055.1"/>
    <property type="molecule type" value="Genomic_DNA"/>
</dbReference>
<feature type="chain" id="PRO_5024899238" description="Opaque-phase-specific protein OP4" evidence="2">
    <location>
        <begin position="21"/>
        <end position="320"/>
    </location>
</feature>
<proteinExistence type="predicted"/>
<sequence>MKYSTVTLAALLAAQAQAQAQTPTSTQDVYKREAQDIAQDLQGFLSSLAAQQKRDVVDATPADIEEILKRAVKNTPLGEFLARRDVDWSSIIQSILSALPGLIKTIWDSGIIQQVVSAIWNNQSIRDALFNGIKWNDPSLSARDVGDTIGQIITSIWNSGVIQSVYNWVVNWIKNNPDQFQNLIKQGFNIIVSIGSSLWTWAQQNGIIEKVFTWIGNNAGGIIKTVVDFLLSLFGGASTGGSASASAGTKPTTTAAAPAATTQPAAAPAGTTQPAAAPAGTTAAAGGNNAVLASLQAAYGGGAAGGAAAPTTVQAKRMLY</sequence>
<feature type="region of interest" description="Disordered" evidence="1">
    <location>
        <begin position="241"/>
        <end position="280"/>
    </location>
</feature>
<gene>
    <name evidence="3" type="ORF">DIURU_002007</name>
</gene>
<dbReference type="OrthoDB" id="4025946at2759"/>
<dbReference type="RefSeq" id="XP_034013140.1">
    <property type="nucleotide sequence ID" value="XM_034154612.1"/>
</dbReference>
<dbReference type="VEuPathDB" id="FungiDB:DIURU_002007"/>
<comment type="caution">
    <text evidence="3">The sequence shown here is derived from an EMBL/GenBank/DDBJ whole genome shotgun (WGS) entry which is preliminary data.</text>
</comment>
<dbReference type="Proteomes" id="UP000449547">
    <property type="component" value="Unassembled WGS sequence"/>
</dbReference>
<name>A0A642URC7_DIURU</name>
<dbReference type="GeneID" id="54780658"/>
<reference evidence="3 4" key="1">
    <citation type="submission" date="2019-07" db="EMBL/GenBank/DDBJ databases">
        <title>Genome assembly of two rare yeast pathogens: Diutina rugosa and Trichomonascus ciferrii.</title>
        <authorList>
            <person name="Mixao V."/>
            <person name="Saus E."/>
            <person name="Hansen A."/>
            <person name="Lass-Flor C."/>
            <person name="Gabaldon T."/>
        </authorList>
    </citation>
    <scope>NUCLEOTIDE SEQUENCE [LARGE SCALE GENOMIC DNA]</scope>
    <source>
        <strain evidence="3 4">CBS 613</strain>
    </source>
</reference>
<evidence type="ECO:0000313" key="4">
    <source>
        <dbReference type="Proteomes" id="UP000449547"/>
    </source>
</evidence>
<dbReference type="AlphaFoldDB" id="A0A642URC7"/>
<feature type="signal peptide" evidence="2">
    <location>
        <begin position="1"/>
        <end position="20"/>
    </location>
</feature>